<dbReference type="InterPro" id="IPR029044">
    <property type="entry name" value="Nucleotide-diphossugar_trans"/>
</dbReference>
<keyword evidence="1" id="KW-1133">Transmembrane helix</keyword>
<evidence type="ECO:0000313" key="3">
    <source>
        <dbReference type="EMBL" id="QLQ36680.1"/>
    </source>
</evidence>
<accession>A0A7L6B517</accession>
<evidence type="ECO:0000313" key="4">
    <source>
        <dbReference type="Proteomes" id="UP000510844"/>
    </source>
</evidence>
<dbReference type="EC" id="2.4.-.-" evidence="3"/>
<dbReference type="Pfam" id="PF00535">
    <property type="entry name" value="Glycos_transf_2"/>
    <property type="match status" value="1"/>
</dbReference>
<dbReference type="SUPFAM" id="SSF53448">
    <property type="entry name" value="Nucleotide-diphospho-sugar transferases"/>
    <property type="match status" value="1"/>
</dbReference>
<dbReference type="PANTHER" id="PTHR43685">
    <property type="entry name" value="GLYCOSYLTRANSFERASE"/>
    <property type="match status" value="1"/>
</dbReference>
<dbReference type="InterPro" id="IPR001173">
    <property type="entry name" value="Glyco_trans_2-like"/>
</dbReference>
<keyword evidence="1" id="KW-0812">Transmembrane</keyword>
<keyword evidence="1" id="KW-0472">Membrane</keyword>
<dbReference type="KEGG" id="mfeu:H1D33_26010"/>
<gene>
    <name evidence="3" type="ORF">H1D33_26010</name>
</gene>
<keyword evidence="4" id="KW-1185">Reference proteome</keyword>
<dbReference type="CDD" id="cd00761">
    <property type="entry name" value="Glyco_tranf_GTA_type"/>
    <property type="match status" value="1"/>
</dbReference>
<name>A0A7L6B517_9ACTN</name>
<feature type="transmembrane region" description="Helical" evidence="1">
    <location>
        <begin position="312"/>
        <end position="330"/>
    </location>
</feature>
<protein>
    <submittedName>
        <fullName evidence="3">Glycosyltransferase family A protein</fullName>
        <ecNumber evidence="3">2.4.-.-</ecNumber>
    </submittedName>
</protein>
<dbReference type="GO" id="GO:0016757">
    <property type="term" value="F:glycosyltransferase activity"/>
    <property type="evidence" value="ECO:0007669"/>
    <property type="project" value="UniProtKB-KW"/>
</dbReference>
<dbReference type="AlphaFoldDB" id="A0A7L6B517"/>
<feature type="domain" description="Glycosyltransferase 2-like" evidence="2">
    <location>
        <begin position="15"/>
        <end position="150"/>
    </location>
</feature>
<keyword evidence="3" id="KW-0328">Glycosyltransferase</keyword>
<evidence type="ECO:0000259" key="2">
    <source>
        <dbReference type="Pfam" id="PF00535"/>
    </source>
</evidence>
<proteinExistence type="predicted"/>
<keyword evidence="3" id="KW-0808">Transferase</keyword>
<sequence>MTTEGSAASDAPLVSVVVPCYNGAEYIRHAVRSALGQTYSNIEVIVVDDGSVDDSRAILETTFGDKIAIVSIPNGGPSAARNVGLRMAQGEYVQFLDADNVLTPTKVARSVEAFATEPDADIVFTAMHEPRDYEFTETTTFPEEDLTQTVERIMERTYELVFPGTGMPALETSQPLFRRDRLLEHGGWDETLTVVEDTELVCRMVMRGVRIRHIPMVGVIYRDHPGDRVTNRMRFDNEAYFRSVLKMIKVARECGWMHGAVQSFSMRYLVWIAGLECVRQGKRDHARRYLAVAREISPALPGPLPFRAAVRVLGPLGALSVVGVLVNLALRIAPHRTRAALGIPEPD</sequence>
<evidence type="ECO:0000256" key="1">
    <source>
        <dbReference type="SAM" id="Phobius"/>
    </source>
</evidence>
<organism evidence="3 4">
    <name type="scientific">Micromonospora robiginosa</name>
    <dbReference type="NCBI Taxonomy" id="2749844"/>
    <lineage>
        <taxon>Bacteria</taxon>
        <taxon>Bacillati</taxon>
        <taxon>Actinomycetota</taxon>
        <taxon>Actinomycetes</taxon>
        <taxon>Micromonosporales</taxon>
        <taxon>Micromonosporaceae</taxon>
        <taxon>Micromonospora</taxon>
    </lineage>
</organism>
<dbReference type="InterPro" id="IPR050834">
    <property type="entry name" value="Glycosyltransf_2"/>
</dbReference>
<dbReference type="RefSeq" id="WP_181569195.1">
    <property type="nucleotide sequence ID" value="NZ_CP059322.2"/>
</dbReference>
<reference evidence="3 4" key="2">
    <citation type="journal article" date="2021" name="Mar. Drugs">
        <title>A New Micromonospora Strain with Antibiotic Activity Isolated from the Microbiome of a Mid-Atlantic Deep-Sea Sponge.</title>
        <authorList>
            <person name="Back C.R."/>
            <person name="Stennett H.L."/>
            <person name="Williams S.E."/>
            <person name="Wang L."/>
            <person name="Ojeda Gomez J."/>
            <person name="Abdulle O.M."/>
            <person name="Duffy T."/>
            <person name="Neal C."/>
            <person name="Mantell J."/>
            <person name="Jepson M.A."/>
            <person name="Hendry K.R."/>
            <person name="Powell D."/>
            <person name="Stach J.E.M."/>
            <person name="Essex-Lopresti A.E."/>
            <person name="Willis C.L."/>
            <person name="Curnow P."/>
            <person name="Race P.R."/>
        </authorList>
    </citation>
    <scope>NUCLEOTIDE SEQUENCE [LARGE SCALE GENOMIC DNA]</scope>
    <source>
        <strain evidence="3 4">28ISP2-46</strain>
    </source>
</reference>
<reference evidence="4" key="1">
    <citation type="submission" date="2020-07" db="EMBL/GenBank/DDBJ databases">
        <title>A new Micromonospora strain with potent antibiotic activity isolated from the microbiome of a mid-Atlantic deep-sea sponge.</title>
        <authorList>
            <person name="Back C.R."/>
            <person name="Stennett H.L."/>
            <person name="Williams S.E."/>
            <person name="Wang L."/>
            <person name="Ojeda Gomez J."/>
            <person name="Abdulle O.M."/>
            <person name="Duffy T."/>
            <person name="Hendry K.R."/>
            <person name="Powell D."/>
            <person name="Stach J.E."/>
            <person name="Essex-Lopresti A.E."/>
            <person name="Willis C.L."/>
            <person name="Curnow P."/>
            <person name="Race P.R."/>
        </authorList>
    </citation>
    <scope>NUCLEOTIDE SEQUENCE [LARGE SCALE GENOMIC DNA]</scope>
    <source>
        <strain evidence="4">28ISP2-46</strain>
    </source>
</reference>
<dbReference type="PANTHER" id="PTHR43685:SF2">
    <property type="entry name" value="GLYCOSYLTRANSFERASE 2-LIKE DOMAIN-CONTAINING PROTEIN"/>
    <property type="match status" value="1"/>
</dbReference>
<dbReference type="EMBL" id="CP059322">
    <property type="protein sequence ID" value="QLQ36680.1"/>
    <property type="molecule type" value="Genomic_DNA"/>
</dbReference>
<dbReference type="Proteomes" id="UP000510844">
    <property type="component" value="Chromosome"/>
</dbReference>
<dbReference type="Gene3D" id="3.90.550.10">
    <property type="entry name" value="Spore Coat Polysaccharide Biosynthesis Protein SpsA, Chain A"/>
    <property type="match status" value="1"/>
</dbReference>